<proteinExistence type="predicted"/>
<accession>A0AA85ALC7</accession>
<dbReference type="WBParaSite" id="SMRG1_90440.1">
    <property type="protein sequence ID" value="SMRG1_90440.1"/>
    <property type="gene ID" value="SMRG1_90440"/>
</dbReference>
<evidence type="ECO:0000313" key="3">
    <source>
        <dbReference type="WBParaSite" id="SMRG1_90440.2"/>
    </source>
</evidence>
<reference evidence="2 3" key="1">
    <citation type="submission" date="2023-11" db="UniProtKB">
        <authorList>
            <consortium name="WormBaseParasite"/>
        </authorList>
    </citation>
    <scope>IDENTIFICATION</scope>
</reference>
<organism evidence="1 2">
    <name type="scientific">Schistosoma margrebowiei</name>
    <dbReference type="NCBI Taxonomy" id="48269"/>
    <lineage>
        <taxon>Eukaryota</taxon>
        <taxon>Metazoa</taxon>
        <taxon>Spiralia</taxon>
        <taxon>Lophotrochozoa</taxon>
        <taxon>Platyhelminthes</taxon>
        <taxon>Trematoda</taxon>
        <taxon>Digenea</taxon>
        <taxon>Strigeidida</taxon>
        <taxon>Schistosomatoidea</taxon>
        <taxon>Schistosomatidae</taxon>
        <taxon>Schistosoma</taxon>
    </lineage>
</organism>
<dbReference type="Proteomes" id="UP000050790">
    <property type="component" value="Unassembled WGS sequence"/>
</dbReference>
<protein>
    <submittedName>
        <fullName evidence="2 3">Uncharacterized protein</fullName>
    </submittedName>
</protein>
<dbReference type="WBParaSite" id="SMRG1_90440.2">
    <property type="protein sequence ID" value="SMRG1_90440.2"/>
    <property type="gene ID" value="SMRG1_90440"/>
</dbReference>
<evidence type="ECO:0000313" key="2">
    <source>
        <dbReference type="WBParaSite" id="SMRG1_90440.1"/>
    </source>
</evidence>
<name>A0AA85ALC7_9TREM</name>
<evidence type="ECO:0000313" key="1">
    <source>
        <dbReference type="Proteomes" id="UP000050790"/>
    </source>
</evidence>
<dbReference type="AlphaFoldDB" id="A0AA85ALC7"/>
<sequence>MMQKKEGMTAHDITSSQSKFVGRNSVKEFRNFKITTNHYHSIERNSILSSFIVIIVISCR</sequence>